<evidence type="ECO:0000313" key="1">
    <source>
        <dbReference type="EMBL" id="GBM90945.1"/>
    </source>
</evidence>
<gene>
    <name evidence="1" type="ORF">AVEN_18979_1</name>
</gene>
<comment type="caution">
    <text evidence="1">The sequence shown here is derived from an EMBL/GenBank/DDBJ whole genome shotgun (WGS) entry which is preliminary data.</text>
</comment>
<dbReference type="EMBL" id="BGPR01111048">
    <property type="protein sequence ID" value="GBM90945.1"/>
    <property type="molecule type" value="Genomic_DNA"/>
</dbReference>
<dbReference type="Proteomes" id="UP000499080">
    <property type="component" value="Unassembled WGS sequence"/>
</dbReference>
<sequence length="93" mass="10045">MKAIATVSFCINKRLPLPEQRVKRSSVKAIPKSPQRFIKGLMNPIVHVNLALAKKRDTGAFSGIDVPYSSDGMQALTPISILPVGLVTISVCN</sequence>
<evidence type="ECO:0000313" key="2">
    <source>
        <dbReference type="Proteomes" id="UP000499080"/>
    </source>
</evidence>
<name>A0A4Y2JM79_ARAVE</name>
<reference evidence="1 2" key="1">
    <citation type="journal article" date="2019" name="Sci. Rep.">
        <title>Orb-weaving spider Araneus ventricosus genome elucidates the spidroin gene catalogue.</title>
        <authorList>
            <person name="Kono N."/>
            <person name="Nakamura H."/>
            <person name="Ohtoshi R."/>
            <person name="Moran D.A.P."/>
            <person name="Shinohara A."/>
            <person name="Yoshida Y."/>
            <person name="Fujiwara M."/>
            <person name="Mori M."/>
            <person name="Tomita M."/>
            <person name="Arakawa K."/>
        </authorList>
    </citation>
    <scope>NUCLEOTIDE SEQUENCE [LARGE SCALE GENOMIC DNA]</scope>
</reference>
<protein>
    <submittedName>
        <fullName evidence="1">Uncharacterized protein</fullName>
    </submittedName>
</protein>
<organism evidence="1 2">
    <name type="scientific">Araneus ventricosus</name>
    <name type="common">Orbweaver spider</name>
    <name type="synonym">Epeira ventricosa</name>
    <dbReference type="NCBI Taxonomy" id="182803"/>
    <lineage>
        <taxon>Eukaryota</taxon>
        <taxon>Metazoa</taxon>
        <taxon>Ecdysozoa</taxon>
        <taxon>Arthropoda</taxon>
        <taxon>Chelicerata</taxon>
        <taxon>Arachnida</taxon>
        <taxon>Araneae</taxon>
        <taxon>Araneomorphae</taxon>
        <taxon>Entelegynae</taxon>
        <taxon>Araneoidea</taxon>
        <taxon>Araneidae</taxon>
        <taxon>Araneus</taxon>
    </lineage>
</organism>
<accession>A0A4Y2JM79</accession>
<keyword evidence="2" id="KW-1185">Reference proteome</keyword>
<dbReference type="AlphaFoldDB" id="A0A4Y2JM79"/>
<proteinExistence type="predicted"/>